<dbReference type="Proteomes" id="UP000054495">
    <property type="component" value="Unassembled WGS sequence"/>
</dbReference>
<evidence type="ECO:0000259" key="10">
    <source>
        <dbReference type="PROSITE" id="PS50994"/>
    </source>
</evidence>
<dbReference type="Pfam" id="PF03564">
    <property type="entry name" value="DUF1759"/>
    <property type="match status" value="1"/>
</dbReference>
<feature type="transmembrane region" description="Helical" evidence="9">
    <location>
        <begin position="1920"/>
        <end position="1945"/>
    </location>
</feature>
<dbReference type="GO" id="GO:0006508">
    <property type="term" value="P:proteolysis"/>
    <property type="evidence" value="ECO:0007669"/>
    <property type="project" value="InterPro"/>
</dbReference>
<dbReference type="EMBL" id="KE125918">
    <property type="protein sequence ID" value="EPB66792.1"/>
    <property type="molecule type" value="Genomic_DNA"/>
</dbReference>
<evidence type="ECO:0000256" key="9">
    <source>
        <dbReference type="SAM" id="Phobius"/>
    </source>
</evidence>
<keyword evidence="4" id="KW-0255">Endonuclease</keyword>
<feature type="transmembrane region" description="Helical" evidence="9">
    <location>
        <begin position="2469"/>
        <end position="2493"/>
    </location>
</feature>
<dbReference type="InterPro" id="IPR001969">
    <property type="entry name" value="Aspartic_peptidase_AS"/>
</dbReference>
<dbReference type="SUPFAM" id="SSF53098">
    <property type="entry name" value="Ribonuclease H-like"/>
    <property type="match status" value="1"/>
</dbReference>
<gene>
    <name evidence="11" type="ORF">ANCCEY_14117</name>
</gene>
<evidence type="ECO:0000256" key="6">
    <source>
        <dbReference type="ARBA" id="ARBA00022918"/>
    </source>
</evidence>
<feature type="region of interest" description="Disordered" evidence="8">
    <location>
        <begin position="326"/>
        <end position="353"/>
    </location>
</feature>
<keyword evidence="9" id="KW-0812">Transmembrane</keyword>
<dbReference type="InterPro" id="IPR001878">
    <property type="entry name" value="Znf_CCHC"/>
</dbReference>
<dbReference type="InterPro" id="IPR041588">
    <property type="entry name" value="Integrase_H2C2"/>
</dbReference>
<evidence type="ECO:0000313" key="11">
    <source>
        <dbReference type="EMBL" id="EPB66792.1"/>
    </source>
</evidence>
<evidence type="ECO:0000256" key="4">
    <source>
        <dbReference type="ARBA" id="ARBA00022759"/>
    </source>
</evidence>
<dbReference type="Pfam" id="PF07245">
    <property type="entry name" value="Phlebovirus_G2"/>
    <property type="match status" value="1"/>
</dbReference>
<keyword evidence="6" id="KW-0695">RNA-directed DNA polymerase</keyword>
<keyword evidence="5" id="KW-0378">Hydrolase</keyword>
<evidence type="ECO:0000256" key="2">
    <source>
        <dbReference type="ARBA" id="ARBA00022695"/>
    </source>
</evidence>
<keyword evidence="3" id="KW-0540">Nuclease</keyword>
<accession>A0A0D6LGN8</accession>
<dbReference type="GO" id="GO:0015074">
    <property type="term" value="P:DNA integration"/>
    <property type="evidence" value="ECO:0007669"/>
    <property type="project" value="InterPro"/>
</dbReference>
<feature type="transmembrane region" description="Helical" evidence="9">
    <location>
        <begin position="1791"/>
        <end position="1811"/>
    </location>
</feature>
<feature type="region of interest" description="Disordered" evidence="8">
    <location>
        <begin position="436"/>
        <end position="469"/>
    </location>
</feature>
<feature type="region of interest" description="Disordered" evidence="8">
    <location>
        <begin position="1724"/>
        <end position="1781"/>
    </location>
</feature>
<feature type="compositionally biased region" description="Basic and acidic residues" evidence="8">
    <location>
        <begin position="1727"/>
        <end position="1737"/>
    </location>
</feature>
<dbReference type="PROSITE" id="PS00141">
    <property type="entry name" value="ASP_PROTEASE"/>
    <property type="match status" value="1"/>
</dbReference>
<evidence type="ECO:0000256" key="7">
    <source>
        <dbReference type="SAM" id="Coils"/>
    </source>
</evidence>
<dbReference type="Pfam" id="PF18701">
    <property type="entry name" value="DUF5641"/>
    <property type="match status" value="1"/>
</dbReference>
<dbReference type="GO" id="GO:0004190">
    <property type="term" value="F:aspartic-type endopeptidase activity"/>
    <property type="evidence" value="ECO:0007669"/>
    <property type="project" value="InterPro"/>
</dbReference>
<reference evidence="11 12" key="1">
    <citation type="submission" date="2013-05" db="EMBL/GenBank/DDBJ databases">
        <title>Draft genome of the parasitic nematode Anyclostoma ceylanicum.</title>
        <authorList>
            <person name="Mitreva M."/>
        </authorList>
    </citation>
    <scope>NUCLEOTIDE SEQUENCE [LARGE SCALE GENOMIC DNA]</scope>
</reference>
<dbReference type="Gene3D" id="2.60.98.50">
    <property type="match status" value="1"/>
</dbReference>
<feature type="coiled-coil region" evidence="7">
    <location>
        <begin position="16"/>
        <end position="66"/>
    </location>
</feature>
<dbReference type="PANTHER" id="PTHR47331">
    <property type="entry name" value="PHD-TYPE DOMAIN-CONTAINING PROTEIN"/>
    <property type="match status" value="1"/>
</dbReference>
<evidence type="ECO:0000256" key="8">
    <source>
        <dbReference type="SAM" id="MobiDB-lite"/>
    </source>
</evidence>
<keyword evidence="12" id="KW-1185">Reference proteome</keyword>
<dbReference type="InterPro" id="IPR021109">
    <property type="entry name" value="Peptidase_aspartic_dom_sf"/>
</dbReference>
<dbReference type="InterPro" id="IPR001584">
    <property type="entry name" value="Integrase_cat-core"/>
</dbReference>
<dbReference type="GO" id="GO:0004519">
    <property type="term" value="F:endonuclease activity"/>
    <property type="evidence" value="ECO:0007669"/>
    <property type="project" value="UniProtKB-KW"/>
</dbReference>
<evidence type="ECO:0000256" key="1">
    <source>
        <dbReference type="ARBA" id="ARBA00022679"/>
    </source>
</evidence>
<name>A0A0D6LGN8_9BILA</name>
<proteinExistence type="predicted"/>
<keyword evidence="7" id="KW-0175">Coiled coil</keyword>
<dbReference type="SMART" id="SM00343">
    <property type="entry name" value="ZnF_C2HC"/>
    <property type="match status" value="3"/>
</dbReference>
<feature type="region of interest" description="Disordered" evidence="8">
    <location>
        <begin position="2555"/>
        <end position="2592"/>
    </location>
</feature>
<dbReference type="InterPro" id="IPR036397">
    <property type="entry name" value="RNaseH_sf"/>
</dbReference>
<dbReference type="PROSITE" id="PS50994">
    <property type="entry name" value="INTEGRASE"/>
    <property type="match status" value="1"/>
</dbReference>
<dbReference type="GO" id="GO:0003676">
    <property type="term" value="F:nucleic acid binding"/>
    <property type="evidence" value="ECO:0007669"/>
    <property type="project" value="InterPro"/>
</dbReference>
<feature type="compositionally biased region" description="Polar residues" evidence="8">
    <location>
        <begin position="1751"/>
        <end position="1765"/>
    </location>
</feature>
<keyword evidence="9" id="KW-0472">Membrane</keyword>
<dbReference type="GO" id="GO:0003964">
    <property type="term" value="F:RNA-directed DNA polymerase activity"/>
    <property type="evidence" value="ECO:0007669"/>
    <property type="project" value="UniProtKB-KW"/>
</dbReference>
<dbReference type="Gene3D" id="2.40.70.10">
    <property type="entry name" value="Acid Proteases"/>
    <property type="match status" value="1"/>
</dbReference>
<feature type="domain" description="Integrase catalytic" evidence="10">
    <location>
        <begin position="1402"/>
        <end position="1589"/>
    </location>
</feature>
<dbReference type="Gene3D" id="1.10.340.70">
    <property type="match status" value="1"/>
</dbReference>
<dbReference type="InterPro" id="IPR040676">
    <property type="entry name" value="DUF5641"/>
</dbReference>
<dbReference type="Pfam" id="PF17921">
    <property type="entry name" value="Integrase_H2C2"/>
    <property type="match status" value="1"/>
</dbReference>
<sequence>MTSNLSSRQGLLTRACNRLKKILKDQEELLDNANKITEEQEKLRFLRDHRRQIRQARRTIEADRDAVDLALEKYTTAADNLNVDLPSSPDVLSKVNSNTDAAHDLLGKAYTTVAQLLTMEYAITHGEVEELRDRHQAVTPSETPAVTLPPIPIPKFDGKIWEWETFWTAFEHSVHSRNIDDLYKMNYLLDALQGEARDCVKQYEVSRNTYPVVIAYLKEKYGDQQALVDQLLRKLQAARATTDRLGDQANLCERLTSLVSQLRLKGEHVDNVFLQKQLLGKFSVEVQRHVLRQQQLRGPSPEWETKDLLLAAKDYIKAEMKIMQSTEKRISGPLPEDRHSPNRTPRNELGQKGAKLRKDRFVCFYCEKGGHSPKHCEEVPSREKRIEILKKKNLCRNCGEKSHQVAQCTRGACRVCNVFGHHTSICKKLPVTAPRTSSAVSSTTHVSSPSKEPQTSKSLPIKPGSPRRTAAKMHFVSSDQDDRREHAFDTVLHISHKGSDMLILVGQAQVLNPSTQTLETVHIVLDSGADRSFISDDLAKRLNLPIIKESLLTINTFGSKTPMQKMCGVSNIQLWDRQGVPHCYSVTRIDVLTEPIQSSTLTYEDKRFLFDNDISLSIRPSTTSIRPDLLLGCGDLFTLMEEESGQQMTLPSGLRVIPSKLGYLVVGRPRNLGGESHTGHSLTSTLPVLPHTDEDHEEVAALPETEQTTTSSVIQDDEHLYPAEPSPTVDQIAMESPTSDNMTMWERLYSFETSGVQEFLGSTEQEREDTNALVWKEFEETIQHKEDGYYVRLPWKTEAQELPDNKAMSFRRLETTVTRLWQDPDLLEQYHDTFMNQLQLDQQFAKSLLDNTYVDNVILTSDSASEALALYEKTKKIFLDLQMNLREFRSNNQDFNAHIQTKDLSNNVVPKVLGIMWNTDNDDLILSCSYPPKPKQTKRTVSEQVASIYDPHGWLTPLTLKGKLFFQQLWSHNYEWDTCLTPEHQTQWQSIQDGANGFRKSVPRKIARMDMPATLALFADASSQAMATCAYLVQNESSNLLVGKCKLSRLRDTPTIPKMELHALTMAARLAHSIFNAIKFKVRINAIYILTDSEIALSWISKNPKEASAGVFVNNRIKEVHHIIDDIPVSTSFGYVSTSANPADCATRGVTHEEFLQHFWWKGPDFLKSPPETWKNQCKFFSIHAYEKSTESQYSGVFAVSSKDDSSISDLLSWQRHNCLSSCQTTIAYVLRFVKYVTSRVNADLRARIKKHIPEITDMSTEPYVTAEERELARRVLIRNHQQVHIPESRQNTLKQLKLLYDDNGILRCQGRMNKTDLAYDVRQPILIASKSALARMIANDAHTPLHCGIAHTMANVRQTYWIPKLRQLCRQVIRTCVPCQKMNNLPYNYPDMPDLPECRVQRSRPFEHVGIDFFGPLLTKDNNEENKVYGVILTCTTTRLLHLELVGDMSTATLLLALRRFFARRGVPSMIISDNCPSFLLGEEILRNAIASIPTDIILAKSMATKGIMWKTITPYAPWQGAFYERLIKSVKQSLYKVMKGNVLEREALATLLTEVEGSLNSRPLTYQEESWETTPILRPIDFIQKDLIITYPFEYTGQDDDDEDYLPPEEASRMRTRRQAEEALRHSHEYTEKFWKIWSRDYLSSLRETHQLGLKGRKGGKVTPTVDTVVLIADPILPRNSWKIGRIASLHTATDGNIREAEIQLPNRRIIKRPVNMLVPLELGDPSKETSHQNNKDNNSMEDVHQRQESSTNKQVETTTNHPRYNLRPRTKRVNNSILSPDGSNRTSILFSSSSLMIVVTAFFLAIPLGRAQSVGSAHTPEMRCGLGGVQLHCPGVQRYELCAEDYCYVKEHPPATEEIVFPPEITLHIHHVQWKVYDGSRVTIFNQTCPPSSFCENIRCWFCTANIFNPECSPRSAIAAFAILLYLTTALLYVICYVPIVLGKPCRLLGLGVWACANCAGRLFRRAGQWFLRSLTAQRHEYRRRHDVEAFLRTPLISLTILATVMTATHACQNVDVFSHPTTTCYLSPQGHKTCTSHITELLKMNSFHQEACLRLHKNQTLVKEIRLVWKGLHLTCEKEYILFTRDSVQRVRDSKRCSHSGSCIGKKCEDINSTAILPELGESNNYPGITRCVESCGGPGCGCFYLSSGCLFYRIYNVPRNEKIYELFKCSQWHEAVHLELTSISQRTRTPKKYAFFLQPTIPTQVGAMKMTLTSITVPPTPTLSSTFISDGTDFALWNSNEKPPLHCESQEAARSLNCSVNPHCNCHPAENRINCVCADTNITDIFEKQIENRFPIRRPWITFTSAEKGTVRAIIPMFTTAEILIQSKDHFEHAVTAVSDSVCTVENSIAKGCYSCPQGAVAEISCSTNGAPTMATIQCEELFFTVPCKQEGARSILRFHHMSARVRKQCAVSCGTVQTTFEVTGILRWVRTIHGAALTILAGESTIYEEVVLPDFHHIFDVMWQWYTTLALAGGLLLLAIILGYLCFWSCGFRMLMIVPRTVFFILKKLTTATPFKATTVRHQNNKSPMTPPSYSKELLDQSSTVLAMSARDSTSSTTSVKQKKKSGSRPTAPVKRRKRDFTSSDSLVTEGQLNSRLAELSKTFIGELEAVKTVINIHVDEIEQEVRNLRSDLQKLNLPQAMNDIKAFMQRMILLECEIKQTLEELGVNRRLERLDKRLDTLHDIKEMVEAWKGERRERRRKRSVSAATDVVERARCQVSPVPERQEMKRKD</sequence>
<evidence type="ECO:0000256" key="3">
    <source>
        <dbReference type="ARBA" id="ARBA00022722"/>
    </source>
</evidence>
<organism evidence="11 12">
    <name type="scientific">Ancylostoma ceylanicum</name>
    <dbReference type="NCBI Taxonomy" id="53326"/>
    <lineage>
        <taxon>Eukaryota</taxon>
        <taxon>Metazoa</taxon>
        <taxon>Ecdysozoa</taxon>
        <taxon>Nematoda</taxon>
        <taxon>Chromadorea</taxon>
        <taxon>Rhabditida</taxon>
        <taxon>Rhabditina</taxon>
        <taxon>Rhabditomorpha</taxon>
        <taxon>Strongyloidea</taxon>
        <taxon>Ancylostomatidae</taxon>
        <taxon>Ancylostomatinae</taxon>
        <taxon>Ancylostoma</taxon>
    </lineage>
</organism>
<keyword evidence="9" id="KW-1133">Transmembrane helix</keyword>
<dbReference type="GO" id="GO:0008270">
    <property type="term" value="F:zinc ion binding"/>
    <property type="evidence" value="ECO:0007669"/>
    <property type="project" value="InterPro"/>
</dbReference>
<dbReference type="InterPro" id="IPR009878">
    <property type="entry name" value="Phlebovirus_G2_fusion"/>
</dbReference>
<keyword evidence="1" id="KW-0808">Transferase</keyword>
<dbReference type="InterPro" id="IPR008042">
    <property type="entry name" value="Retrotrans_Pao"/>
</dbReference>
<feature type="region of interest" description="Disordered" evidence="8">
    <location>
        <begin position="2703"/>
        <end position="2738"/>
    </location>
</feature>
<feature type="compositionally biased region" description="Basic and acidic residues" evidence="8">
    <location>
        <begin position="326"/>
        <end position="340"/>
    </location>
</feature>
<dbReference type="Gene3D" id="3.30.420.10">
    <property type="entry name" value="Ribonuclease H-like superfamily/Ribonuclease H"/>
    <property type="match status" value="1"/>
</dbReference>
<dbReference type="InterPro" id="IPR005312">
    <property type="entry name" value="DUF1759"/>
</dbReference>
<protein>
    <submittedName>
        <fullName evidence="11">Integrase core domain protein</fullName>
    </submittedName>
</protein>
<evidence type="ECO:0000256" key="5">
    <source>
        <dbReference type="ARBA" id="ARBA00022801"/>
    </source>
</evidence>
<dbReference type="InterPro" id="IPR012337">
    <property type="entry name" value="RNaseH-like_sf"/>
</dbReference>
<feature type="compositionally biased region" description="Low complexity" evidence="8">
    <location>
        <begin position="436"/>
        <end position="450"/>
    </location>
</feature>
<keyword evidence="2" id="KW-0548">Nucleotidyltransferase</keyword>
<dbReference type="Gene3D" id="2.60.40.3770">
    <property type="match status" value="1"/>
</dbReference>
<dbReference type="Pfam" id="PF05380">
    <property type="entry name" value="Peptidase_A17"/>
    <property type="match status" value="1"/>
</dbReference>
<evidence type="ECO:0000313" key="12">
    <source>
        <dbReference type="Proteomes" id="UP000054495"/>
    </source>
</evidence>
<dbReference type="PANTHER" id="PTHR47331:SF4">
    <property type="entry name" value="PEPTIDASE S1 DOMAIN-CONTAINING PROTEIN"/>
    <property type="match status" value="1"/>
</dbReference>